<evidence type="ECO:0000313" key="4">
    <source>
        <dbReference type="Proteomes" id="UP001244207"/>
    </source>
</evidence>
<dbReference type="Gene3D" id="2.40.370.10">
    <property type="entry name" value="AttH-like domain"/>
    <property type="match status" value="2"/>
</dbReference>
<dbReference type="PANTHER" id="PTHR40617">
    <property type="entry name" value="TERPENE CYCLASE ASQC"/>
    <property type="match status" value="1"/>
</dbReference>
<dbReference type="AlphaFoldDB" id="A0AAD8X927"/>
<evidence type="ECO:0000256" key="1">
    <source>
        <dbReference type="SAM" id="SignalP"/>
    </source>
</evidence>
<dbReference type="RefSeq" id="XP_060359004.1">
    <property type="nucleotide sequence ID" value="XM_060501158.1"/>
</dbReference>
<reference evidence="3" key="1">
    <citation type="submission" date="2021-12" db="EMBL/GenBank/DDBJ databases">
        <title>Comparative genomics, transcriptomics and evolutionary studies reveal genomic signatures of adaptation to plant cell wall in hemibiotrophic fungi.</title>
        <authorList>
            <consortium name="DOE Joint Genome Institute"/>
            <person name="Baroncelli R."/>
            <person name="Diaz J.F."/>
            <person name="Benocci T."/>
            <person name="Peng M."/>
            <person name="Battaglia E."/>
            <person name="Haridas S."/>
            <person name="Andreopoulos W."/>
            <person name="Labutti K."/>
            <person name="Pangilinan J."/>
            <person name="Floch G.L."/>
            <person name="Makela M.R."/>
            <person name="Henrissat B."/>
            <person name="Grigoriev I.V."/>
            <person name="Crouch J.A."/>
            <person name="De Vries R.P."/>
            <person name="Sukno S.A."/>
            <person name="Thon M.R."/>
        </authorList>
    </citation>
    <scope>NUCLEOTIDE SEQUENCE</scope>
    <source>
        <strain evidence="3">CBS 112980</strain>
    </source>
</reference>
<dbReference type="InterPro" id="IPR023374">
    <property type="entry name" value="AttH-like_dom_sf"/>
</dbReference>
<accession>A0AAD8X927</accession>
<evidence type="ECO:0000259" key="2">
    <source>
        <dbReference type="Pfam" id="PF07143"/>
    </source>
</evidence>
<feature type="domain" description="AttH" evidence="2">
    <location>
        <begin position="135"/>
        <end position="213"/>
    </location>
</feature>
<dbReference type="GeneID" id="85385057"/>
<gene>
    <name evidence="3" type="ORF">BDZ83DRAFT_122446</name>
</gene>
<comment type="caution">
    <text evidence="3">The sequence shown here is derived from an EMBL/GenBank/DDBJ whole genome shotgun (WGS) entry which is preliminary data.</text>
</comment>
<dbReference type="Pfam" id="PF17186">
    <property type="entry name" value="Lipocalin_9"/>
    <property type="match status" value="1"/>
</dbReference>
<feature type="chain" id="PRO_5042119864" description="AttH domain-containing protein" evidence="1">
    <location>
        <begin position="17"/>
        <end position="349"/>
    </location>
</feature>
<dbReference type="InterPro" id="IPR053112">
    <property type="entry name" value="Fungal_Dehydratase/Hydratase"/>
</dbReference>
<organism evidence="3 4">
    <name type="scientific">Glomerella acutata</name>
    <name type="common">Colletotrichum acutatum</name>
    <dbReference type="NCBI Taxonomy" id="27357"/>
    <lineage>
        <taxon>Eukaryota</taxon>
        <taxon>Fungi</taxon>
        <taxon>Dikarya</taxon>
        <taxon>Ascomycota</taxon>
        <taxon>Pezizomycotina</taxon>
        <taxon>Sordariomycetes</taxon>
        <taxon>Hypocreomycetidae</taxon>
        <taxon>Glomerellales</taxon>
        <taxon>Glomerellaceae</taxon>
        <taxon>Colletotrichum</taxon>
        <taxon>Colletotrichum acutatum species complex</taxon>
    </lineage>
</organism>
<sequence length="349" mass="38047">MSWLLVFSVLASGCASELFSPDNHSTYLNTRVPSLYNLTVDQTSGSYWTSAFLTTTTGTQYLALSHILGPICKSSLLNLDTLEYKNHLEYGATSQNSSASTSQNAAASLSTGTGFQISAGNGVCALGSTSADLISEMYTTGSTPDYAYNLTWQSTSKVLLNGGNGAFTFGPGFANSTEWSIPASKTYGTLTIGNSNETLEIDSSKSMIWYDHQKGAGAPQKWTWFQLHFPNSSTKASIWSYDFGAPSYQLYQFATARVGEESQYVLPFDMETRGCGGWTSPKSNITYPQHWEITFENGDVLDIKSIREDQEIYGSQQLSDTVYAGYVNVSGKFLGEEVGFGVVEMIQLF</sequence>
<name>A0AAD8X927_GLOAC</name>
<dbReference type="EMBL" id="JAHMHS010000163">
    <property type="protein sequence ID" value="KAK1711201.1"/>
    <property type="molecule type" value="Genomic_DNA"/>
</dbReference>
<proteinExistence type="predicted"/>
<dbReference type="InterPro" id="IPR010791">
    <property type="entry name" value="AttH_dom"/>
</dbReference>
<keyword evidence="4" id="KW-1185">Reference proteome</keyword>
<protein>
    <recommendedName>
        <fullName evidence="2">AttH domain-containing protein</fullName>
    </recommendedName>
</protein>
<dbReference type="SUPFAM" id="SSF159245">
    <property type="entry name" value="AttH-like"/>
    <property type="match status" value="1"/>
</dbReference>
<dbReference type="Pfam" id="PF07143">
    <property type="entry name" value="CrtC"/>
    <property type="match status" value="1"/>
</dbReference>
<dbReference type="Proteomes" id="UP001244207">
    <property type="component" value="Unassembled WGS sequence"/>
</dbReference>
<dbReference type="PANTHER" id="PTHR40617:SF1">
    <property type="entry name" value="ATTH DOMAIN-CONTAINING PROTEIN-RELATED"/>
    <property type="match status" value="1"/>
</dbReference>
<evidence type="ECO:0000313" key="3">
    <source>
        <dbReference type="EMBL" id="KAK1711201.1"/>
    </source>
</evidence>
<feature type="signal peptide" evidence="1">
    <location>
        <begin position="1"/>
        <end position="16"/>
    </location>
</feature>
<keyword evidence="1" id="KW-0732">Signal</keyword>